<dbReference type="GO" id="GO:0043998">
    <property type="term" value="F:histone H2A acetyltransferase activity"/>
    <property type="evidence" value="ECO:0007669"/>
    <property type="project" value="InterPro"/>
</dbReference>
<keyword evidence="8" id="KW-0539">Nucleus</keyword>
<dbReference type="GO" id="GO:1990189">
    <property type="term" value="F:protein N-terminal-serine acetyltransferase activity"/>
    <property type="evidence" value="ECO:0007669"/>
    <property type="project" value="UniProtKB-EC"/>
</dbReference>
<dbReference type="PANTHER" id="PTHR20531:SF1">
    <property type="entry name" value="N-ALPHA-ACETYLTRANSFERASE 40"/>
    <property type="match status" value="1"/>
</dbReference>
<evidence type="ECO:0000313" key="14">
    <source>
        <dbReference type="Proteomes" id="UP000290189"/>
    </source>
</evidence>
<dbReference type="GO" id="GO:0005634">
    <property type="term" value="C:nucleus"/>
    <property type="evidence" value="ECO:0007669"/>
    <property type="project" value="UniProtKB-SubCell"/>
</dbReference>
<comment type="subcellular location">
    <subcellularLocation>
        <location evidence="2">Cytoplasm</location>
    </subcellularLocation>
    <subcellularLocation>
        <location evidence="1">Nucleus</location>
    </subcellularLocation>
</comment>
<geneLocation type="mitochondrion" evidence="13"/>
<evidence type="ECO:0000256" key="11">
    <source>
        <dbReference type="ARBA" id="ARBA00049524"/>
    </source>
</evidence>
<evidence type="ECO:0000256" key="1">
    <source>
        <dbReference type="ARBA" id="ARBA00004123"/>
    </source>
</evidence>
<comment type="catalytic activity">
    <reaction evidence="10">
        <text>N-terminal L-seryl-[histone H2A] + acetyl-CoA = N-terminal N(alpha)-acetyl-L-seryl-[histone H2A] + CoA + H(+)</text>
        <dbReference type="Rhea" id="RHEA:50600"/>
        <dbReference type="Rhea" id="RHEA-COMP:12742"/>
        <dbReference type="Rhea" id="RHEA-COMP:12744"/>
        <dbReference type="ChEBI" id="CHEBI:15378"/>
        <dbReference type="ChEBI" id="CHEBI:57287"/>
        <dbReference type="ChEBI" id="CHEBI:57288"/>
        <dbReference type="ChEBI" id="CHEBI:64738"/>
        <dbReference type="ChEBI" id="CHEBI:83690"/>
        <dbReference type="EC" id="2.3.1.257"/>
    </reaction>
</comment>
<dbReference type="Proteomes" id="UP000290189">
    <property type="component" value="Unassembled WGS sequence"/>
</dbReference>
<evidence type="ECO:0000256" key="4">
    <source>
        <dbReference type="ARBA" id="ARBA00012950"/>
    </source>
</evidence>
<dbReference type="AlphaFoldDB" id="A0A3P3YP72"/>
<dbReference type="InterPro" id="IPR039949">
    <property type="entry name" value="NAA40"/>
</dbReference>
<dbReference type="GO" id="GO:0010485">
    <property type="term" value="F:histone H4 acetyltransferase activity"/>
    <property type="evidence" value="ECO:0007669"/>
    <property type="project" value="InterPro"/>
</dbReference>
<protein>
    <recommendedName>
        <fullName evidence="5">N-alpha-acetyltransferase 40</fullName>
        <ecNumber evidence="4">2.3.1.257</ecNumber>
    </recommendedName>
</protein>
<sequence>MMGGVRRARTAADRVAQAQAARDVFDRMAAFSTVRRAGRCFRLSYWHVGDVDRDRMDWAFRLTRANMKDQYDKCGGEWKWNDYRKRLEMEESPARYVFVRLAGDADREDRDVGFAHLRFENEDGAAQVYVYEVQVDREFQGIGLGKLLMQVVELSGCLFGLDKVVLTVFDTNEKALGLYRRLKYIKDASDPSLCNMVCERGYQILCKLLPKTG</sequence>
<dbReference type="CDD" id="cd04301">
    <property type="entry name" value="NAT_SF"/>
    <property type="match status" value="1"/>
</dbReference>
<evidence type="ECO:0000256" key="8">
    <source>
        <dbReference type="ARBA" id="ARBA00023242"/>
    </source>
</evidence>
<keyword evidence="7" id="KW-0808">Transferase</keyword>
<comment type="catalytic activity">
    <reaction evidence="11">
        <text>N-terminal L-seryl-[histone H4] + acetyl-CoA = N-terminal N(alpha)-acetyl-L-seryl-[histone H4] + CoA + H(+)</text>
        <dbReference type="Rhea" id="RHEA:50596"/>
        <dbReference type="Rhea" id="RHEA-COMP:12740"/>
        <dbReference type="Rhea" id="RHEA-COMP:12743"/>
        <dbReference type="ChEBI" id="CHEBI:15378"/>
        <dbReference type="ChEBI" id="CHEBI:57287"/>
        <dbReference type="ChEBI" id="CHEBI:57288"/>
        <dbReference type="ChEBI" id="CHEBI:64738"/>
        <dbReference type="ChEBI" id="CHEBI:83690"/>
        <dbReference type="EC" id="2.3.1.257"/>
    </reaction>
</comment>
<dbReference type="GO" id="GO:0005737">
    <property type="term" value="C:cytoplasm"/>
    <property type="evidence" value="ECO:0007669"/>
    <property type="project" value="UniProtKB-SubCell"/>
</dbReference>
<proteinExistence type="inferred from homology"/>
<dbReference type="Pfam" id="PF00583">
    <property type="entry name" value="Acetyltransf_1"/>
    <property type="match status" value="1"/>
</dbReference>
<reference evidence="13 14" key="1">
    <citation type="submission" date="2018-03" db="EMBL/GenBank/DDBJ databases">
        <authorList>
            <person name="Fogelqvist J."/>
        </authorList>
    </citation>
    <scope>NUCLEOTIDE SEQUENCE [LARGE SCALE GENOMIC DNA]</scope>
</reference>
<dbReference type="EC" id="2.3.1.257" evidence="4"/>
<comment type="similarity">
    <text evidence="3">Belongs to the acetyltransferase family. NAA40 subfamily.</text>
</comment>
<keyword evidence="6" id="KW-0963">Cytoplasm</keyword>
<keyword evidence="13" id="KW-0496">Mitochondrion</keyword>
<name>A0A3P3YP72_PLABS</name>
<dbReference type="InterPro" id="IPR016181">
    <property type="entry name" value="Acyl_CoA_acyltransferase"/>
</dbReference>
<dbReference type="SUPFAM" id="SSF55729">
    <property type="entry name" value="Acyl-CoA N-acyltransferases (Nat)"/>
    <property type="match status" value="1"/>
</dbReference>
<evidence type="ECO:0000313" key="13">
    <source>
        <dbReference type="EMBL" id="SPR01884.1"/>
    </source>
</evidence>
<dbReference type="EMBL" id="OVEO01000019">
    <property type="protein sequence ID" value="SPR01884.1"/>
    <property type="molecule type" value="Genomic_DNA"/>
</dbReference>
<dbReference type="InterPro" id="IPR000182">
    <property type="entry name" value="GNAT_dom"/>
</dbReference>
<gene>
    <name evidence="13" type="ORF">PLBR_LOCUS9099</name>
</gene>
<evidence type="ECO:0000256" key="9">
    <source>
        <dbReference type="ARBA" id="ARBA00023315"/>
    </source>
</evidence>
<evidence type="ECO:0000256" key="10">
    <source>
        <dbReference type="ARBA" id="ARBA00047821"/>
    </source>
</evidence>
<accession>A0A3P3YP72</accession>
<dbReference type="PROSITE" id="PS51186">
    <property type="entry name" value="GNAT"/>
    <property type="match status" value="1"/>
</dbReference>
<organism evidence="13 14">
    <name type="scientific">Plasmodiophora brassicae</name>
    <name type="common">Clubroot disease agent</name>
    <dbReference type="NCBI Taxonomy" id="37360"/>
    <lineage>
        <taxon>Eukaryota</taxon>
        <taxon>Sar</taxon>
        <taxon>Rhizaria</taxon>
        <taxon>Endomyxa</taxon>
        <taxon>Phytomyxea</taxon>
        <taxon>Plasmodiophorida</taxon>
        <taxon>Plasmodiophoridae</taxon>
        <taxon>Plasmodiophora</taxon>
    </lineage>
</organism>
<evidence type="ECO:0000256" key="7">
    <source>
        <dbReference type="ARBA" id="ARBA00022679"/>
    </source>
</evidence>
<feature type="domain" description="N-acetyltransferase" evidence="12">
    <location>
        <begin position="54"/>
        <end position="213"/>
    </location>
</feature>
<keyword evidence="9" id="KW-0012">Acyltransferase</keyword>
<evidence type="ECO:0000256" key="2">
    <source>
        <dbReference type="ARBA" id="ARBA00004496"/>
    </source>
</evidence>
<dbReference type="PANTHER" id="PTHR20531">
    <property type="entry name" value="N-ALPHA-ACETYLTRANSFERASE 40"/>
    <property type="match status" value="1"/>
</dbReference>
<evidence type="ECO:0000259" key="12">
    <source>
        <dbReference type="PROSITE" id="PS51186"/>
    </source>
</evidence>
<evidence type="ECO:0000256" key="5">
    <source>
        <dbReference type="ARBA" id="ARBA00015043"/>
    </source>
</evidence>
<evidence type="ECO:0000256" key="3">
    <source>
        <dbReference type="ARBA" id="ARBA00008870"/>
    </source>
</evidence>
<evidence type="ECO:0000256" key="6">
    <source>
        <dbReference type="ARBA" id="ARBA00022490"/>
    </source>
</evidence>
<dbReference type="Gene3D" id="3.40.630.30">
    <property type="match status" value="1"/>
</dbReference>